<sequence length="340" mass="35590">MEQATGCPEEITITEKSSKSVTSNGIVQIGNGESTVEPSSPEQKPEPSCLDDQSERDTTPNRVVSDSGAVKDSSQSKSEIPDATRRKRGRPSSKLAGTKPGGSGAAERSVPPLQQKGSDNGNKTSSTKDSDLKKESDGIGDSDNIEKPAIVTRDSEVKSQRQTSRKISTAAASNLDDNPSSSSKLKEKATSKSKEGSFRSGNKIKDDDNKSKGGIFKDKSTSKTGGGSKDNAYKSIRKSVDGTPKSTGRSTDSAVSASSKVKKDAPKGNSSADSTKSGLKSRGITTPKIGSESKSNVASEKGKAKVRESGTLGKVRSDTTLKAQESEALAGKKRKRKGQT</sequence>
<feature type="compositionally biased region" description="Basic and acidic residues" evidence="1">
    <location>
        <begin position="184"/>
        <end position="221"/>
    </location>
</feature>
<dbReference type="AlphaFoldDB" id="A0A427B734"/>
<feature type="compositionally biased region" description="Basic residues" evidence="1">
    <location>
        <begin position="331"/>
        <end position="340"/>
    </location>
</feature>
<feature type="compositionally biased region" description="Polar residues" evidence="1">
    <location>
        <begin position="160"/>
        <end position="183"/>
    </location>
</feature>
<comment type="caution">
    <text evidence="2">The sequence shown here is derived from an EMBL/GenBank/DDBJ whole genome shotgun (WGS) entry which is preliminary data.</text>
</comment>
<organism evidence="2 3">
    <name type="scientific">Ensete ventricosum</name>
    <name type="common">Abyssinian banana</name>
    <name type="synonym">Musa ensete</name>
    <dbReference type="NCBI Taxonomy" id="4639"/>
    <lineage>
        <taxon>Eukaryota</taxon>
        <taxon>Viridiplantae</taxon>
        <taxon>Streptophyta</taxon>
        <taxon>Embryophyta</taxon>
        <taxon>Tracheophyta</taxon>
        <taxon>Spermatophyta</taxon>
        <taxon>Magnoliopsida</taxon>
        <taxon>Liliopsida</taxon>
        <taxon>Zingiberales</taxon>
        <taxon>Musaceae</taxon>
        <taxon>Ensete</taxon>
    </lineage>
</organism>
<accession>A0A427B734</accession>
<feature type="compositionally biased region" description="Polar residues" evidence="1">
    <location>
        <begin position="268"/>
        <end position="278"/>
    </location>
</feature>
<reference evidence="2 3" key="1">
    <citation type="journal article" date="2014" name="Agronomy (Basel)">
        <title>A Draft Genome Sequence for Ensete ventricosum, the Drought-Tolerant Tree Against Hunger.</title>
        <authorList>
            <person name="Harrison J."/>
            <person name="Moore K.A."/>
            <person name="Paszkiewicz K."/>
            <person name="Jones T."/>
            <person name="Grant M."/>
            <person name="Ambacheew D."/>
            <person name="Muzemil S."/>
            <person name="Studholme D.J."/>
        </authorList>
    </citation>
    <scope>NUCLEOTIDE SEQUENCE [LARGE SCALE GENOMIC DNA]</scope>
</reference>
<proteinExistence type="predicted"/>
<protein>
    <submittedName>
        <fullName evidence="2">Uncharacterized protein</fullName>
    </submittedName>
</protein>
<feature type="compositionally biased region" description="Polar residues" evidence="1">
    <location>
        <begin position="19"/>
        <end position="36"/>
    </location>
</feature>
<evidence type="ECO:0000313" key="2">
    <source>
        <dbReference type="EMBL" id="RRT84292.1"/>
    </source>
</evidence>
<dbReference type="EMBL" id="AMZH03000333">
    <property type="protein sequence ID" value="RRT84292.1"/>
    <property type="molecule type" value="Genomic_DNA"/>
</dbReference>
<gene>
    <name evidence="2" type="ORF">B296_00006692</name>
</gene>
<feature type="compositionally biased region" description="Low complexity" evidence="1">
    <location>
        <begin position="37"/>
        <end position="48"/>
    </location>
</feature>
<feature type="region of interest" description="Disordered" evidence="1">
    <location>
        <begin position="1"/>
        <end position="340"/>
    </location>
</feature>
<dbReference type="Proteomes" id="UP000287651">
    <property type="component" value="Unassembled WGS sequence"/>
</dbReference>
<evidence type="ECO:0000313" key="3">
    <source>
        <dbReference type="Proteomes" id="UP000287651"/>
    </source>
</evidence>
<evidence type="ECO:0000256" key="1">
    <source>
        <dbReference type="SAM" id="MobiDB-lite"/>
    </source>
</evidence>
<feature type="compositionally biased region" description="Basic and acidic residues" evidence="1">
    <location>
        <begin position="126"/>
        <end position="137"/>
    </location>
</feature>
<name>A0A427B734_ENSVE</name>